<proteinExistence type="predicted"/>
<dbReference type="Pfam" id="PF00753">
    <property type="entry name" value="Lactamase_B"/>
    <property type="match status" value="1"/>
</dbReference>
<feature type="transmembrane region" description="Helical" evidence="7">
    <location>
        <begin position="478"/>
        <end position="501"/>
    </location>
</feature>
<evidence type="ECO:0000256" key="4">
    <source>
        <dbReference type="ARBA" id="ARBA00022989"/>
    </source>
</evidence>
<feature type="transmembrane region" description="Helical" evidence="7">
    <location>
        <begin position="228"/>
        <end position="251"/>
    </location>
</feature>
<dbReference type="Proteomes" id="UP000268727">
    <property type="component" value="Unassembled WGS sequence"/>
</dbReference>
<dbReference type="RefSeq" id="WP_425471198.1">
    <property type="nucleotide sequence ID" value="NZ_RJKM01000001.1"/>
</dbReference>
<comment type="caution">
    <text evidence="9">The sequence shown here is derived from an EMBL/GenBank/DDBJ whole genome shotgun (WGS) entry which is preliminary data.</text>
</comment>
<feature type="compositionally biased region" description="Basic and acidic residues" evidence="6">
    <location>
        <begin position="766"/>
        <end position="776"/>
    </location>
</feature>
<accession>A0A3N1H5V4</accession>
<keyword evidence="4 7" id="KW-1133">Transmembrane helix</keyword>
<dbReference type="Gene3D" id="3.60.15.10">
    <property type="entry name" value="Ribonuclease Z/Hydroxyacylglutathione hydrolase-like"/>
    <property type="match status" value="1"/>
</dbReference>
<dbReference type="InterPro" id="IPR004477">
    <property type="entry name" value="ComEC_N"/>
</dbReference>
<dbReference type="InterPro" id="IPR035681">
    <property type="entry name" value="ComA-like_MBL"/>
</dbReference>
<evidence type="ECO:0000256" key="5">
    <source>
        <dbReference type="ARBA" id="ARBA00023136"/>
    </source>
</evidence>
<name>A0A3N1H5V4_9PSEU</name>
<organism evidence="9 10">
    <name type="scientific">Saccharothrix texasensis</name>
    <dbReference type="NCBI Taxonomy" id="103734"/>
    <lineage>
        <taxon>Bacteria</taxon>
        <taxon>Bacillati</taxon>
        <taxon>Actinomycetota</taxon>
        <taxon>Actinomycetes</taxon>
        <taxon>Pseudonocardiales</taxon>
        <taxon>Pseudonocardiaceae</taxon>
        <taxon>Saccharothrix</taxon>
    </lineage>
</organism>
<feature type="transmembrane region" description="Helical" evidence="7">
    <location>
        <begin position="421"/>
        <end position="441"/>
    </location>
</feature>
<dbReference type="Pfam" id="PF03772">
    <property type="entry name" value="Competence"/>
    <property type="match status" value="1"/>
</dbReference>
<protein>
    <submittedName>
        <fullName evidence="9">Competence protein ComEC</fullName>
    </submittedName>
</protein>
<feature type="compositionally biased region" description="Low complexity" evidence="6">
    <location>
        <begin position="866"/>
        <end position="875"/>
    </location>
</feature>
<dbReference type="CDD" id="cd07731">
    <property type="entry name" value="ComA-like_MBL-fold"/>
    <property type="match status" value="1"/>
</dbReference>
<dbReference type="PANTHER" id="PTHR30619:SF1">
    <property type="entry name" value="RECOMBINATION PROTEIN 2"/>
    <property type="match status" value="1"/>
</dbReference>
<reference evidence="9 10" key="1">
    <citation type="submission" date="2018-11" db="EMBL/GenBank/DDBJ databases">
        <title>Sequencing the genomes of 1000 actinobacteria strains.</title>
        <authorList>
            <person name="Klenk H.-P."/>
        </authorList>
    </citation>
    <scope>NUCLEOTIDE SEQUENCE [LARGE SCALE GENOMIC DNA]</scope>
    <source>
        <strain evidence="9 10">DSM 44231</strain>
    </source>
</reference>
<feature type="transmembrane region" description="Helical" evidence="7">
    <location>
        <begin position="258"/>
        <end position="276"/>
    </location>
</feature>
<feature type="transmembrane region" description="Helical" evidence="7">
    <location>
        <begin position="282"/>
        <end position="299"/>
    </location>
</feature>
<feature type="transmembrane region" description="Helical" evidence="7">
    <location>
        <begin position="12"/>
        <end position="39"/>
    </location>
</feature>
<keyword evidence="5 7" id="KW-0472">Membrane</keyword>
<dbReference type="GO" id="GO:0030420">
    <property type="term" value="P:establishment of competence for transformation"/>
    <property type="evidence" value="ECO:0007669"/>
    <property type="project" value="InterPro"/>
</dbReference>
<dbReference type="GO" id="GO:0005886">
    <property type="term" value="C:plasma membrane"/>
    <property type="evidence" value="ECO:0007669"/>
    <property type="project" value="UniProtKB-SubCell"/>
</dbReference>
<feature type="region of interest" description="Disordered" evidence="6">
    <location>
        <begin position="823"/>
        <end position="963"/>
    </location>
</feature>
<evidence type="ECO:0000256" key="3">
    <source>
        <dbReference type="ARBA" id="ARBA00022692"/>
    </source>
</evidence>
<evidence type="ECO:0000256" key="7">
    <source>
        <dbReference type="SAM" id="Phobius"/>
    </source>
</evidence>
<feature type="compositionally biased region" description="Basic and acidic residues" evidence="6">
    <location>
        <begin position="888"/>
        <end position="899"/>
    </location>
</feature>
<dbReference type="PANTHER" id="PTHR30619">
    <property type="entry name" value="DNA INTERNALIZATION/COMPETENCE PROTEIN COMEC/REC2"/>
    <property type="match status" value="1"/>
</dbReference>
<feature type="transmembrane region" description="Helical" evidence="7">
    <location>
        <begin position="453"/>
        <end position="471"/>
    </location>
</feature>
<dbReference type="NCBIfam" id="TIGR00360">
    <property type="entry name" value="ComEC_N-term"/>
    <property type="match status" value="1"/>
</dbReference>
<feature type="transmembrane region" description="Helical" evidence="7">
    <location>
        <begin position="51"/>
        <end position="73"/>
    </location>
</feature>
<dbReference type="InterPro" id="IPR004797">
    <property type="entry name" value="Competence_ComEC/Rec2"/>
</dbReference>
<keyword evidence="3 7" id="KW-0812">Transmembrane</keyword>
<dbReference type="SUPFAM" id="SSF56281">
    <property type="entry name" value="Metallo-hydrolase/oxidoreductase"/>
    <property type="match status" value="1"/>
</dbReference>
<evidence type="ECO:0000256" key="1">
    <source>
        <dbReference type="ARBA" id="ARBA00004651"/>
    </source>
</evidence>
<evidence type="ECO:0000313" key="10">
    <source>
        <dbReference type="Proteomes" id="UP000268727"/>
    </source>
</evidence>
<dbReference type="InterPro" id="IPR036866">
    <property type="entry name" value="RibonucZ/Hydroxyglut_hydro"/>
</dbReference>
<sequence length="963" mass="98956">MSPRAYLVPAALAVWATALAGLWWAWWAALAVGLIAAVVGGSALRRWRPAAVAVAVAGPVAACWIGVQAYGAAHHPLRVAAERGTPTTVHFELDDRPHGLRTSGFGSRAGGVDLILVRGSLDGGGRLAVLAPAAGWRDLLPGQRVTARGTLAPPRGGELTVAVLRVRGPPRDVTEAPVWQRVAEDLRAGLRDASTVLDPEPAGLLPALVVGDTSGLPPRVVEEFRTAGLAHVLAVSGANLAILCGAVLLLLRLLRVGPRGCAVGAMAALVGFVVLAGPEPSVLRAAVMGAVALLALVLGRERSALPALAAAVVVLVLYDPELATEPGFGLSVVATAALVLLAPRWAAAMKERGVPVGFAEALAVPVAANLATAPLVAGISGQVSLVAVVANLLVAPVVAPATVLGVLATVLAAAHEPAARLVVEVAGPAVSWLIAVGRHAAAVPGAAVAWPEGWAGGALLAGVLVLGYAVTRLRRVRTLVLAAVVGAVVMVVPLNVVAPGWPVPGWSVVACDVGQGDAVVLATAERDRAVLVDTGPDPVPVLSCLRGLGVRRIPLVVLSHLHADHVGGLAAVLAERGVGAVAVGPSREPGWAWEEVRERARAAGVRVVELTAGQRLSWPGLELDVLGPRADPVSGTDTNTAVNDASLVLRASTAAGRVLLTGDIELAGQADLLGGHVDLRADVLKVPHHGSRYSSPAFLAAVRPRIALVSVGADNRYGHPSGVLVDALTSRGALVLRTDRDGDTAVLAGPDGPRVARRSGGRHHHGQGDNDEERRLDPTALRLVAPRGQPGRGVGAVATRLHRPTLAERGAPARVHLLRLRGAARRRARHRRQGDGHRRDPPGAGLLRGQRLPPDRRRPVRRGPRHPAGGVARRALQPGEGETALAADAHRLARGDRTGRSARPAGADRLPPDRVAALVQDRPVTTTADGRAPVGRTTAGATGVPRPSWPALGRPPPIRSSAG</sequence>
<gene>
    <name evidence="9" type="ORF">EDD40_3208</name>
</gene>
<evidence type="ECO:0000256" key="2">
    <source>
        <dbReference type="ARBA" id="ARBA00022475"/>
    </source>
</evidence>
<feature type="transmembrane region" description="Helical" evidence="7">
    <location>
        <begin position="358"/>
        <end position="379"/>
    </location>
</feature>
<keyword evidence="10" id="KW-1185">Reference proteome</keyword>
<feature type="transmembrane region" description="Helical" evidence="7">
    <location>
        <begin position="385"/>
        <end position="414"/>
    </location>
</feature>
<dbReference type="InterPro" id="IPR001279">
    <property type="entry name" value="Metallo-B-lactamas"/>
</dbReference>
<dbReference type="InterPro" id="IPR052159">
    <property type="entry name" value="Competence_DNA_uptake"/>
</dbReference>
<evidence type="ECO:0000259" key="8">
    <source>
        <dbReference type="SMART" id="SM00849"/>
    </source>
</evidence>
<dbReference type="NCBIfam" id="TIGR00361">
    <property type="entry name" value="ComEC_Rec2"/>
    <property type="match status" value="1"/>
</dbReference>
<comment type="subcellular location">
    <subcellularLocation>
        <location evidence="1">Cell membrane</location>
        <topology evidence="1">Multi-pass membrane protein</topology>
    </subcellularLocation>
</comment>
<feature type="compositionally biased region" description="Basic residues" evidence="6">
    <location>
        <begin position="755"/>
        <end position="765"/>
    </location>
</feature>
<evidence type="ECO:0000256" key="6">
    <source>
        <dbReference type="SAM" id="MobiDB-lite"/>
    </source>
</evidence>
<feature type="region of interest" description="Disordered" evidence="6">
    <location>
        <begin position="743"/>
        <end position="776"/>
    </location>
</feature>
<evidence type="ECO:0000313" key="9">
    <source>
        <dbReference type="EMBL" id="ROP37878.1"/>
    </source>
</evidence>
<feature type="transmembrane region" description="Helical" evidence="7">
    <location>
        <begin position="326"/>
        <end position="346"/>
    </location>
</feature>
<feature type="domain" description="Metallo-beta-lactamase" evidence="8">
    <location>
        <begin position="515"/>
        <end position="714"/>
    </location>
</feature>
<feature type="transmembrane region" description="Helical" evidence="7">
    <location>
        <begin position="304"/>
        <end position="320"/>
    </location>
</feature>
<feature type="compositionally biased region" description="Basic residues" evidence="6">
    <location>
        <begin position="823"/>
        <end position="832"/>
    </location>
</feature>
<dbReference type="AlphaFoldDB" id="A0A3N1H5V4"/>
<keyword evidence="2" id="KW-1003">Cell membrane</keyword>
<feature type="compositionally biased region" description="Pro residues" evidence="6">
    <location>
        <begin position="953"/>
        <end position="963"/>
    </location>
</feature>
<dbReference type="SMART" id="SM00849">
    <property type="entry name" value="Lactamase_B"/>
    <property type="match status" value="1"/>
</dbReference>
<dbReference type="EMBL" id="RJKM01000001">
    <property type="protein sequence ID" value="ROP37878.1"/>
    <property type="molecule type" value="Genomic_DNA"/>
</dbReference>